<evidence type="ECO:0000256" key="4">
    <source>
        <dbReference type="ARBA" id="ARBA00023136"/>
    </source>
</evidence>
<dbReference type="Pfam" id="PF20684">
    <property type="entry name" value="Fung_rhodopsin"/>
    <property type="match status" value="1"/>
</dbReference>
<reference evidence="8 9" key="3">
    <citation type="journal article" date="2017" name="Mol. Plant Pathol.">
        <title>A gapless genome sequence of the fungus Botrytis cinerea.</title>
        <authorList>
            <person name="Van Kan J.A."/>
            <person name="Stassen J.H."/>
            <person name="Mosbach A."/>
            <person name="Van Der Lee T.A."/>
            <person name="Faino L."/>
            <person name="Farmer A.D."/>
            <person name="Papasotiriou D.G."/>
            <person name="Zhou S."/>
            <person name="Seidl M.F."/>
            <person name="Cottam E."/>
            <person name="Edel D."/>
            <person name="Hahn M."/>
            <person name="Schwartz D.C."/>
            <person name="Dietrich R.A."/>
            <person name="Widdison S."/>
            <person name="Scalliet G."/>
        </authorList>
    </citation>
    <scope>NUCLEOTIDE SEQUENCE [LARGE SCALE GENOMIC DNA]</scope>
    <source>
        <strain evidence="8 9">B05.10</strain>
    </source>
</reference>
<name>A0A384J878_BOTFB</name>
<dbReference type="GO" id="GO:0016020">
    <property type="term" value="C:membrane"/>
    <property type="evidence" value="ECO:0007669"/>
    <property type="project" value="UniProtKB-SubCell"/>
</dbReference>
<dbReference type="InterPro" id="IPR049326">
    <property type="entry name" value="Rhodopsin_dom_fungi"/>
</dbReference>
<dbReference type="PANTHER" id="PTHR33048">
    <property type="entry name" value="PTH11-LIKE INTEGRAL MEMBRANE PROTEIN (AFU_ORTHOLOGUE AFUA_5G11245)"/>
    <property type="match status" value="1"/>
</dbReference>
<dbReference type="OrthoDB" id="2496787at2759"/>
<reference evidence="8 9" key="2">
    <citation type="journal article" date="2012" name="Eukaryot. Cell">
        <title>Genome update of Botrytis cinerea strains B05.10 and T4.</title>
        <authorList>
            <person name="Staats M."/>
            <person name="van Kan J.A."/>
        </authorList>
    </citation>
    <scope>NUCLEOTIDE SEQUENCE [LARGE SCALE GENOMIC DNA]</scope>
    <source>
        <strain evidence="8 9">B05.10</strain>
    </source>
</reference>
<feature type="transmembrane region" description="Helical" evidence="6">
    <location>
        <begin position="66"/>
        <end position="89"/>
    </location>
</feature>
<organism evidence="8 9">
    <name type="scientific">Botryotinia fuckeliana (strain B05.10)</name>
    <name type="common">Noble rot fungus</name>
    <name type="synonym">Botrytis cinerea</name>
    <dbReference type="NCBI Taxonomy" id="332648"/>
    <lineage>
        <taxon>Eukaryota</taxon>
        <taxon>Fungi</taxon>
        <taxon>Dikarya</taxon>
        <taxon>Ascomycota</taxon>
        <taxon>Pezizomycotina</taxon>
        <taxon>Leotiomycetes</taxon>
        <taxon>Helotiales</taxon>
        <taxon>Sclerotiniaceae</taxon>
        <taxon>Botrytis</taxon>
    </lineage>
</organism>
<evidence type="ECO:0000313" key="9">
    <source>
        <dbReference type="Proteomes" id="UP000001798"/>
    </source>
</evidence>
<dbReference type="VEuPathDB" id="FungiDB:Bcin01g11130"/>
<feature type="transmembrane region" description="Helical" evidence="6">
    <location>
        <begin position="32"/>
        <end position="54"/>
    </location>
</feature>
<dbReference type="GeneID" id="36393887"/>
<evidence type="ECO:0000256" key="2">
    <source>
        <dbReference type="ARBA" id="ARBA00022692"/>
    </source>
</evidence>
<protein>
    <recommendedName>
        <fullName evidence="7">Rhodopsin domain-containing protein</fullName>
    </recommendedName>
</protein>
<keyword evidence="4 6" id="KW-0472">Membrane</keyword>
<comment type="subcellular location">
    <subcellularLocation>
        <location evidence="1">Membrane</location>
        <topology evidence="1">Multi-pass membrane protein</topology>
    </subcellularLocation>
</comment>
<dbReference type="KEGG" id="bfu:BCIN_01g11130"/>
<dbReference type="InterPro" id="IPR052337">
    <property type="entry name" value="SAT4-like"/>
</dbReference>
<keyword evidence="9" id="KW-1185">Reference proteome</keyword>
<keyword evidence="3 6" id="KW-1133">Transmembrane helix</keyword>
<dbReference type="RefSeq" id="XP_024546732.1">
    <property type="nucleotide sequence ID" value="XM_024690962.1"/>
</dbReference>
<dbReference type="AlphaFoldDB" id="A0A384J878"/>
<keyword evidence="2 6" id="KW-0812">Transmembrane</keyword>
<feature type="transmembrane region" description="Helical" evidence="6">
    <location>
        <begin position="144"/>
        <end position="169"/>
    </location>
</feature>
<reference evidence="8 9" key="1">
    <citation type="journal article" date="2011" name="PLoS Genet.">
        <title>Genomic analysis of the necrotrophic fungal pathogens Sclerotinia sclerotiorum and Botrytis cinerea.</title>
        <authorList>
            <person name="Amselem J."/>
            <person name="Cuomo C.A."/>
            <person name="van Kan J.A."/>
            <person name="Viaud M."/>
            <person name="Benito E.P."/>
            <person name="Couloux A."/>
            <person name="Coutinho P.M."/>
            <person name="de Vries R.P."/>
            <person name="Dyer P.S."/>
            <person name="Fillinger S."/>
            <person name="Fournier E."/>
            <person name="Gout L."/>
            <person name="Hahn M."/>
            <person name="Kohn L."/>
            <person name="Lapalu N."/>
            <person name="Plummer K.M."/>
            <person name="Pradier J.M."/>
            <person name="Quevillon E."/>
            <person name="Sharon A."/>
            <person name="Simon A."/>
            <person name="ten Have A."/>
            <person name="Tudzynski B."/>
            <person name="Tudzynski P."/>
            <person name="Wincker P."/>
            <person name="Andrew M."/>
            <person name="Anthouard V."/>
            <person name="Beever R.E."/>
            <person name="Beffa R."/>
            <person name="Benoit I."/>
            <person name="Bouzid O."/>
            <person name="Brault B."/>
            <person name="Chen Z."/>
            <person name="Choquer M."/>
            <person name="Collemare J."/>
            <person name="Cotton P."/>
            <person name="Danchin E.G."/>
            <person name="Da Silva C."/>
            <person name="Gautier A."/>
            <person name="Giraud C."/>
            <person name="Giraud T."/>
            <person name="Gonzalez C."/>
            <person name="Grossetete S."/>
            <person name="Guldener U."/>
            <person name="Henrissat B."/>
            <person name="Howlett B.J."/>
            <person name="Kodira C."/>
            <person name="Kretschmer M."/>
            <person name="Lappartient A."/>
            <person name="Leroch M."/>
            <person name="Levis C."/>
            <person name="Mauceli E."/>
            <person name="Neuveglise C."/>
            <person name="Oeser B."/>
            <person name="Pearson M."/>
            <person name="Poulain J."/>
            <person name="Poussereau N."/>
            <person name="Quesneville H."/>
            <person name="Rascle C."/>
            <person name="Schumacher J."/>
            <person name="Segurens B."/>
            <person name="Sexton A."/>
            <person name="Silva E."/>
            <person name="Sirven C."/>
            <person name="Soanes D.M."/>
            <person name="Talbot N.J."/>
            <person name="Templeton M."/>
            <person name="Yandava C."/>
            <person name="Yarden O."/>
            <person name="Zeng Q."/>
            <person name="Rollins J.A."/>
            <person name="Lebrun M.H."/>
            <person name="Dickman M."/>
        </authorList>
    </citation>
    <scope>NUCLEOTIDE SEQUENCE [LARGE SCALE GENOMIC DNA]</scope>
    <source>
        <strain evidence="8 9">B05.10</strain>
    </source>
</reference>
<feature type="transmembrane region" description="Helical" evidence="6">
    <location>
        <begin position="263"/>
        <end position="283"/>
    </location>
</feature>
<feature type="transmembrane region" description="Helical" evidence="6">
    <location>
        <begin position="109"/>
        <end position="132"/>
    </location>
</feature>
<dbReference type="PANTHER" id="PTHR33048:SF129">
    <property type="entry name" value="INTEGRAL MEMBRANE PROTEIN-RELATED"/>
    <property type="match status" value="1"/>
</dbReference>
<feature type="domain" description="Rhodopsin" evidence="7">
    <location>
        <begin position="50"/>
        <end position="288"/>
    </location>
</feature>
<sequence>MDLFGRQAIEGALPPPSGVTPNFVSPPSIARYNILCQAVCVPVVTLFVILRLYTRIFIHGKTTGDDYACIVAWVGTLIYSGMALSLNHYGAGVHQWDVPATKIKMFGKLVYVAQMLYGPQVFATKVAILLLLSRIFGVNNKIWWAIRVLIGFMALYYVPATAAKIFICWPVAHFWDPLTRKGTCLNENSIFLADCAMSIISDFTILFLPIPLIWGLKTGTMRKIGVSTVFGAGILACTASVLRLYETLHLGGTLDKTYSLVPILLWSIAEVNIGIICGCLPHLPSFIKMTFFKSPSTNDSTENNSYYRLERISKPKRKVDDSILKTQTRMNDSDERLNVGQSTLVQVDQGNNIWQGAGTMKAIEIDQRIC</sequence>
<comment type="similarity">
    <text evidence="5">Belongs to the SAT4 family.</text>
</comment>
<feature type="transmembrane region" description="Helical" evidence="6">
    <location>
        <begin position="224"/>
        <end position="243"/>
    </location>
</feature>
<evidence type="ECO:0000256" key="1">
    <source>
        <dbReference type="ARBA" id="ARBA00004141"/>
    </source>
</evidence>
<feature type="transmembrane region" description="Helical" evidence="6">
    <location>
        <begin position="189"/>
        <end position="212"/>
    </location>
</feature>
<dbReference type="Proteomes" id="UP000001798">
    <property type="component" value="Chromosome 1"/>
</dbReference>
<evidence type="ECO:0000259" key="7">
    <source>
        <dbReference type="Pfam" id="PF20684"/>
    </source>
</evidence>
<evidence type="ECO:0000256" key="5">
    <source>
        <dbReference type="ARBA" id="ARBA00038359"/>
    </source>
</evidence>
<dbReference type="EMBL" id="CP009805">
    <property type="protein sequence ID" value="ATZ46534.1"/>
    <property type="molecule type" value="Genomic_DNA"/>
</dbReference>
<evidence type="ECO:0000313" key="8">
    <source>
        <dbReference type="EMBL" id="ATZ46534.1"/>
    </source>
</evidence>
<evidence type="ECO:0000256" key="6">
    <source>
        <dbReference type="SAM" id="Phobius"/>
    </source>
</evidence>
<proteinExistence type="inferred from homology"/>
<evidence type="ECO:0000256" key="3">
    <source>
        <dbReference type="ARBA" id="ARBA00022989"/>
    </source>
</evidence>
<accession>A0A384J878</accession>
<gene>
    <name evidence="8" type="ORF">BCIN_01g11130</name>
</gene>